<name>A0ABV0U903_9TELE</name>
<sequence length="125" mass="14359">MISTASENILESNVRPYVSIAEAWSKLDHQLDNDPKQQEIYNRMAGKGSGCWPSQSSDLNLIEKPWWDKHLENTMNGTEVKIKPTLPQKTFSAQLRQQNHGSVHAVVSTRLLLPLYFVSFRIFFK</sequence>
<accession>A0ABV0U903</accession>
<proteinExistence type="predicted"/>
<gene>
    <name evidence="1" type="ORF">ILYODFUR_017948</name>
</gene>
<keyword evidence="2" id="KW-1185">Reference proteome</keyword>
<reference evidence="1 2" key="1">
    <citation type="submission" date="2021-06" db="EMBL/GenBank/DDBJ databases">
        <authorList>
            <person name="Palmer J.M."/>
        </authorList>
    </citation>
    <scope>NUCLEOTIDE SEQUENCE [LARGE SCALE GENOMIC DNA]</scope>
    <source>
        <strain evidence="2">if_2019</strain>
        <tissue evidence="1">Muscle</tissue>
    </source>
</reference>
<comment type="caution">
    <text evidence="1">The sequence shown here is derived from an EMBL/GenBank/DDBJ whole genome shotgun (WGS) entry which is preliminary data.</text>
</comment>
<evidence type="ECO:0000313" key="2">
    <source>
        <dbReference type="Proteomes" id="UP001482620"/>
    </source>
</evidence>
<dbReference type="Proteomes" id="UP001482620">
    <property type="component" value="Unassembled WGS sequence"/>
</dbReference>
<protein>
    <submittedName>
        <fullName evidence="1">Uncharacterized protein</fullName>
    </submittedName>
</protein>
<dbReference type="EMBL" id="JAHRIQ010059645">
    <property type="protein sequence ID" value="MEQ2240711.1"/>
    <property type="molecule type" value="Genomic_DNA"/>
</dbReference>
<evidence type="ECO:0000313" key="1">
    <source>
        <dbReference type="EMBL" id="MEQ2240711.1"/>
    </source>
</evidence>
<organism evidence="1 2">
    <name type="scientific">Ilyodon furcidens</name>
    <name type="common">goldbreast splitfin</name>
    <dbReference type="NCBI Taxonomy" id="33524"/>
    <lineage>
        <taxon>Eukaryota</taxon>
        <taxon>Metazoa</taxon>
        <taxon>Chordata</taxon>
        <taxon>Craniata</taxon>
        <taxon>Vertebrata</taxon>
        <taxon>Euteleostomi</taxon>
        <taxon>Actinopterygii</taxon>
        <taxon>Neopterygii</taxon>
        <taxon>Teleostei</taxon>
        <taxon>Neoteleostei</taxon>
        <taxon>Acanthomorphata</taxon>
        <taxon>Ovalentaria</taxon>
        <taxon>Atherinomorphae</taxon>
        <taxon>Cyprinodontiformes</taxon>
        <taxon>Goodeidae</taxon>
        <taxon>Ilyodon</taxon>
    </lineage>
</organism>